<evidence type="ECO:0000259" key="1">
    <source>
        <dbReference type="Pfam" id="PF00534"/>
    </source>
</evidence>
<reference evidence="3" key="1">
    <citation type="submission" date="2016-10" db="EMBL/GenBank/DDBJ databases">
        <authorList>
            <person name="Varghese N."/>
            <person name="Submissions S."/>
        </authorList>
    </citation>
    <scope>NUCLEOTIDE SEQUENCE [LARGE SCALE GENOMIC DNA]</scope>
    <source>
        <strain evidence="3">P18</strain>
    </source>
</reference>
<evidence type="ECO:0000313" key="2">
    <source>
        <dbReference type="EMBL" id="SFP33630.1"/>
    </source>
</evidence>
<dbReference type="GO" id="GO:0016757">
    <property type="term" value="F:glycosyltransferase activity"/>
    <property type="evidence" value="ECO:0007669"/>
    <property type="project" value="InterPro"/>
</dbReference>
<dbReference type="SUPFAM" id="SSF53756">
    <property type="entry name" value="UDP-Glycosyltransferase/glycogen phosphorylase"/>
    <property type="match status" value="1"/>
</dbReference>
<dbReference type="EMBL" id="FOXO01000001">
    <property type="protein sequence ID" value="SFP33630.1"/>
    <property type="molecule type" value="Genomic_DNA"/>
</dbReference>
<dbReference type="RefSeq" id="WP_074882664.1">
    <property type="nucleotide sequence ID" value="NZ_FOXO01000001.1"/>
</dbReference>
<dbReference type="InterPro" id="IPR050194">
    <property type="entry name" value="Glycosyltransferase_grp1"/>
</dbReference>
<sequence length="397" mass="44934">MVITFVSNYINHHQIPFCNAMEKVAGKGSFTFIQTSPMEKERIEMGWAVDPKAFSYVELFYEDQEKCEKLISDSDVVIFGWSDELIENLEKKRLSSGKLSFRLSERIYREGQWKAVSPRGLIKKYHQHFVYRDKPVYLLCAGAYVASDFDLIHCYPHKKLKWGYFPEVSSINVDKEPISGRKVKICWAGRLIKLKHPEFAVKVAGLLKEKGYDFSLDIVGDGNKRQALEKLTADKELTDVVNFVGQKSPTEVLDYMKASDVFLFTSNYLEGWGAVVNEAMGCGCAVVASREAGAVPFLIKNGYNGYSYVNGSFEDFSGKVLSLFENRENIENFGGKARETIGKLWNAENAAKEFVRFCSEFLEGKKPISSPDGPMSEAINIKPAGFIRTMQEDNHLE</sequence>
<feature type="domain" description="Glycosyl transferase family 1" evidence="1">
    <location>
        <begin position="174"/>
        <end position="339"/>
    </location>
</feature>
<dbReference type="Gene3D" id="3.40.50.2000">
    <property type="entry name" value="Glycogen Phosphorylase B"/>
    <property type="match status" value="1"/>
</dbReference>
<accession>A0A1I5PIJ6</accession>
<dbReference type="PANTHER" id="PTHR45947">
    <property type="entry name" value="SULFOQUINOVOSYL TRANSFERASE SQD2"/>
    <property type="match status" value="1"/>
</dbReference>
<dbReference type="CDD" id="cd03801">
    <property type="entry name" value="GT4_PimA-like"/>
    <property type="match status" value="1"/>
</dbReference>
<evidence type="ECO:0000313" key="3">
    <source>
        <dbReference type="Proteomes" id="UP000182624"/>
    </source>
</evidence>
<dbReference type="PANTHER" id="PTHR45947:SF3">
    <property type="entry name" value="SULFOQUINOVOSYL TRANSFERASE SQD2"/>
    <property type="match status" value="1"/>
</dbReference>
<proteinExistence type="predicted"/>
<dbReference type="AlphaFoldDB" id="A0A1I5PIJ6"/>
<keyword evidence="3" id="KW-1185">Reference proteome</keyword>
<dbReference type="InterPro" id="IPR001296">
    <property type="entry name" value="Glyco_trans_1"/>
</dbReference>
<dbReference type="Pfam" id="PF00534">
    <property type="entry name" value="Glycos_transf_1"/>
    <property type="match status" value="1"/>
</dbReference>
<gene>
    <name evidence="2" type="ORF">SAMN04487928_10111</name>
</gene>
<name>A0A1I5PIJ6_9FIRM</name>
<keyword evidence="2" id="KW-0808">Transferase</keyword>
<organism evidence="2 3">
    <name type="scientific">Butyrivibrio proteoclasticus</name>
    <dbReference type="NCBI Taxonomy" id="43305"/>
    <lineage>
        <taxon>Bacteria</taxon>
        <taxon>Bacillati</taxon>
        <taxon>Bacillota</taxon>
        <taxon>Clostridia</taxon>
        <taxon>Lachnospirales</taxon>
        <taxon>Lachnospiraceae</taxon>
        <taxon>Butyrivibrio</taxon>
    </lineage>
</organism>
<dbReference type="OrthoDB" id="9790710at2"/>
<dbReference type="Proteomes" id="UP000182624">
    <property type="component" value="Unassembled WGS sequence"/>
</dbReference>
<protein>
    <submittedName>
        <fullName evidence="2">Glycosyltransferase involved in cell wall bisynthesis</fullName>
    </submittedName>
</protein>